<dbReference type="GO" id="GO:0006139">
    <property type="term" value="P:nucleobase-containing compound metabolic process"/>
    <property type="evidence" value="ECO:0007669"/>
    <property type="project" value="InterPro"/>
</dbReference>
<evidence type="ECO:0000256" key="1">
    <source>
        <dbReference type="ARBA" id="ARBA00022679"/>
    </source>
</evidence>
<dbReference type="HAMAP" id="MF_00235">
    <property type="entry name" value="Adenylate_kinase_Adk"/>
    <property type="match status" value="1"/>
</dbReference>
<dbReference type="PRINTS" id="PR00094">
    <property type="entry name" value="ADENYLTKNASE"/>
</dbReference>
<name>A0A7S1MAY1_NEODS</name>
<dbReference type="Gene3D" id="3.40.50.300">
    <property type="entry name" value="P-loop containing nucleotide triphosphate hydrolases"/>
    <property type="match status" value="1"/>
</dbReference>
<keyword evidence="3 4" id="KW-0418">Kinase</keyword>
<gene>
    <name evidence="5" type="ORF">NDES1114_LOCUS19972</name>
</gene>
<evidence type="ECO:0000256" key="4">
    <source>
        <dbReference type="RuleBase" id="RU003330"/>
    </source>
</evidence>
<dbReference type="GO" id="GO:0019205">
    <property type="term" value="F:nucleobase-containing compound kinase activity"/>
    <property type="evidence" value="ECO:0007669"/>
    <property type="project" value="InterPro"/>
</dbReference>
<dbReference type="CDD" id="cd01428">
    <property type="entry name" value="ADK"/>
    <property type="match status" value="1"/>
</dbReference>
<dbReference type="InterPro" id="IPR027417">
    <property type="entry name" value="P-loop_NTPase"/>
</dbReference>
<evidence type="ECO:0000256" key="3">
    <source>
        <dbReference type="ARBA" id="ARBA00022777"/>
    </source>
</evidence>
<dbReference type="InterPro" id="IPR033690">
    <property type="entry name" value="Adenylat_kinase_CS"/>
</dbReference>
<keyword evidence="1 4" id="KW-0808">Transferase</keyword>
<dbReference type="PANTHER" id="PTHR23359">
    <property type="entry name" value="NUCLEOTIDE KINASE"/>
    <property type="match status" value="1"/>
</dbReference>
<accession>A0A7S1MAY1</accession>
<dbReference type="AlphaFoldDB" id="A0A7S1MAY1"/>
<evidence type="ECO:0000256" key="2">
    <source>
        <dbReference type="ARBA" id="ARBA00022741"/>
    </source>
</evidence>
<dbReference type="Pfam" id="PF00406">
    <property type="entry name" value="ADK"/>
    <property type="match status" value="1"/>
</dbReference>
<comment type="similarity">
    <text evidence="4">Belongs to the adenylate kinase family.</text>
</comment>
<dbReference type="GO" id="GO:0005524">
    <property type="term" value="F:ATP binding"/>
    <property type="evidence" value="ECO:0007669"/>
    <property type="project" value="InterPro"/>
</dbReference>
<evidence type="ECO:0000313" key="5">
    <source>
        <dbReference type="EMBL" id="CAD9126165.1"/>
    </source>
</evidence>
<sequence>MTTVSAPCFFILGGPGSGKGTNCERLVEDFGFKHFSAGDLLRAEGKKETPLGEKIRSIIAAGNIVPSEITVELLRNAIAEAGSGQTGFLIDGFPRKLDQAQMFEDGIAKARGIVYFDCSMEEMEKRLLSRAAAGSGRSDDNAEAIRHRFKVNVEQCMPVVEKYDAEQRCFRIDANRDRDVVYTDVKKLFAETFGCKPKQ</sequence>
<proteinExistence type="inferred from homology"/>
<reference evidence="5" key="1">
    <citation type="submission" date="2021-01" db="EMBL/GenBank/DDBJ databases">
        <authorList>
            <person name="Corre E."/>
            <person name="Pelletier E."/>
            <person name="Niang G."/>
            <person name="Scheremetjew M."/>
            <person name="Finn R."/>
            <person name="Kale V."/>
            <person name="Holt S."/>
            <person name="Cochrane G."/>
            <person name="Meng A."/>
            <person name="Brown T."/>
            <person name="Cohen L."/>
        </authorList>
    </citation>
    <scope>NUCLEOTIDE SEQUENCE</scope>
    <source>
        <strain evidence="5">CCAP 1951/1</strain>
    </source>
</reference>
<dbReference type="InterPro" id="IPR000850">
    <property type="entry name" value="Adenylat/UMP-CMP_kin"/>
</dbReference>
<keyword evidence="2" id="KW-0547">Nucleotide-binding</keyword>
<protein>
    <recommendedName>
        <fullName evidence="6">Adenylate kinase active site lid domain-containing protein</fullName>
    </recommendedName>
</protein>
<dbReference type="PROSITE" id="PS00113">
    <property type="entry name" value="ADENYLATE_KINASE"/>
    <property type="match status" value="1"/>
</dbReference>
<dbReference type="EMBL" id="HBGF01029991">
    <property type="protein sequence ID" value="CAD9126165.1"/>
    <property type="molecule type" value="Transcribed_RNA"/>
</dbReference>
<evidence type="ECO:0008006" key="6">
    <source>
        <dbReference type="Google" id="ProtNLM"/>
    </source>
</evidence>
<organism evidence="5">
    <name type="scientific">Neobodo designis</name>
    <name type="common">Flagellated protozoan</name>
    <name type="synonym">Bodo designis</name>
    <dbReference type="NCBI Taxonomy" id="312471"/>
    <lineage>
        <taxon>Eukaryota</taxon>
        <taxon>Discoba</taxon>
        <taxon>Euglenozoa</taxon>
        <taxon>Kinetoplastea</taxon>
        <taxon>Metakinetoplastina</taxon>
        <taxon>Neobodonida</taxon>
        <taxon>Neobodo</taxon>
    </lineage>
</organism>
<dbReference type="SUPFAM" id="SSF52540">
    <property type="entry name" value="P-loop containing nucleoside triphosphate hydrolases"/>
    <property type="match status" value="1"/>
</dbReference>